<evidence type="ECO:0000313" key="4">
    <source>
        <dbReference type="EMBL" id="NMI01664.1"/>
    </source>
</evidence>
<name>A0ABX1SJB7_9PSEU</name>
<sequence length="246" mass="26120">MTVDSAVAIGLLLPDVLGTYSDAGNATVLAQRLRWRGIPADVHRVTARDTPPAGCDIYLLGGGEDIAQYYAASWLQRHRGLRHALDTRAHILAVCAGMQILGHTMTDATGHHHRGLGLLDLTTAPRSQRAVGQILTRCSLPGVGLLTGFENHRGATSLGAGAQPLGQVVAGIGNGAGPAAEGIVTDRVIATYLHGPVLARNPTLADYLLQQVIGYPLPALDLPDLPALRAHYLAATQRRTLLRRRR</sequence>
<dbReference type="InterPro" id="IPR033949">
    <property type="entry name" value="CobQ_GATase1"/>
</dbReference>
<dbReference type="CDD" id="cd01750">
    <property type="entry name" value="GATase1_CobQ"/>
    <property type="match status" value="1"/>
</dbReference>
<dbReference type="Pfam" id="PF07685">
    <property type="entry name" value="GATase_3"/>
    <property type="match status" value="1"/>
</dbReference>
<evidence type="ECO:0000313" key="5">
    <source>
        <dbReference type="Proteomes" id="UP000820669"/>
    </source>
</evidence>
<dbReference type="RefSeq" id="WP_169385181.1">
    <property type="nucleotide sequence ID" value="NZ_JAAXLA010000094.1"/>
</dbReference>
<gene>
    <name evidence="2" type="primary">gatD</name>
    <name evidence="4" type="ORF">HF526_30845</name>
</gene>
<comment type="catalytic activity">
    <reaction evidence="2">
        <text>L-glutamine + H2O = L-glutamate + NH4(+)</text>
        <dbReference type="Rhea" id="RHEA:15889"/>
        <dbReference type="ChEBI" id="CHEBI:15377"/>
        <dbReference type="ChEBI" id="CHEBI:28938"/>
        <dbReference type="ChEBI" id="CHEBI:29985"/>
        <dbReference type="ChEBI" id="CHEBI:58359"/>
        <dbReference type="EC" id="3.5.1.2"/>
    </reaction>
</comment>
<keyword evidence="2" id="KW-0573">Peptidoglycan synthesis</keyword>
<feature type="active site" evidence="2">
    <location>
        <position position="194"/>
    </location>
</feature>
<dbReference type="InterPro" id="IPR029062">
    <property type="entry name" value="Class_I_gatase-like"/>
</dbReference>
<dbReference type="EMBL" id="JAAXLA010000094">
    <property type="protein sequence ID" value="NMI01664.1"/>
    <property type="molecule type" value="Genomic_DNA"/>
</dbReference>
<dbReference type="PANTHER" id="PTHR21343:SF9">
    <property type="entry name" value="LIPID II ISOGLUTAMINYL SYNTHASE (GLUTAMINE-HYDROLYZING) SUBUNIT GATD"/>
    <property type="match status" value="1"/>
</dbReference>
<dbReference type="SUPFAM" id="SSF52317">
    <property type="entry name" value="Class I glutamine amidotransferase-like"/>
    <property type="match status" value="1"/>
</dbReference>
<comment type="catalytic activity">
    <reaction evidence="2">
        <text>beta-D-GlcNAc-(1-&gt;4)-Mur2Ac(oyl-L-Ala-gamma-D-Glu-L-Lys-D-Ala-D-Ala)-di-trans,octa-cis-undecaprenyl diphosphate + L-glutamine + ATP + H2O = beta-D-GlcNAc-(1-&gt;4)-Mur2Ac(oyl-L-Ala-D-isoglutaminyl-L-Lys-D-Ala-D-Ala)-di-trans,octa-cis-undecaprenyl diphosphate + L-glutamate + ADP + phosphate + H(+)</text>
        <dbReference type="Rhea" id="RHEA:57928"/>
        <dbReference type="ChEBI" id="CHEBI:15377"/>
        <dbReference type="ChEBI" id="CHEBI:15378"/>
        <dbReference type="ChEBI" id="CHEBI:29985"/>
        <dbReference type="ChEBI" id="CHEBI:30616"/>
        <dbReference type="ChEBI" id="CHEBI:43474"/>
        <dbReference type="ChEBI" id="CHEBI:58359"/>
        <dbReference type="ChEBI" id="CHEBI:60033"/>
        <dbReference type="ChEBI" id="CHEBI:62233"/>
        <dbReference type="ChEBI" id="CHEBI:456216"/>
        <dbReference type="EC" id="6.3.5.13"/>
    </reaction>
</comment>
<comment type="caution">
    <text evidence="4">The sequence shown here is derived from an EMBL/GenBank/DDBJ whole genome shotgun (WGS) entry which is preliminary data.</text>
</comment>
<evidence type="ECO:0000256" key="2">
    <source>
        <dbReference type="HAMAP-Rule" id="MF_02213"/>
    </source>
</evidence>
<comment type="similarity">
    <text evidence="2">Belongs to the CobB/CobQ family. GatD subfamily.</text>
</comment>
<accession>A0ABX1SJB7</accession>
<feature type="binding site" evidence="2">
    <location>
        <position position="129"/>
    </location>
    <ligand>
        <name>substrate</name>
    </ligand>
</feature>
<dbReference type="InterPro" id="IPR011698">
    <property type="entry name" value="GATase_3"/>
</dbReference>
<dbReference type="Proteomes" id="UP000820669">
    <property type="component" value="Unassembled WGS sequence"/>
</dbReference>
<comment type="function">
    <text evidence="2">The lipid II isoglutaminyl synthase complex catalyzes the formation of alpha-D-isoglutamine in the cell wall lipid II stem peptide. The GatD subunit catalyzes the hydrolysis of glutamine to glutamate and ammonia. The resulting ammonia molecule is channeled to the active site of MurT.</text>
</comment>
<dbReference type="EC" id="6.3.5.13" evidence="2"/>
<dbReference type="InterPro" id="IPR043702">
    <property type="entry name" value="Lipid_II_synth_GatD"/>
</dbReference>
<dbReference type="Gene3D" id="3.40.50.880">
    <property type="match status" value="1"/>
</dbReference>
<keyword evidence="2" id="KW-0133">Cell shape</keyword>
<comment type="subunit">
    <text evidence="2">Forms a heterodimer with MurT.</text>
</comment>
<proteinExistence type="inferred from homology"/>
<protein>
    <recommendedName>
        <fullName evidence="2">Lipid II isoglutaminyl synthase (glutamine-hydrolyzing) subunit GatD</fullName>
        <ecNumber evidence="2">6.3.5.13</ecNumber>
    </recommendedName>
    <alternativeName>
        <fullName evidence="2">Lipid II isoglutaminyl synthase glutaminase subunit</fullName>
        <ecNumber evidence="2">3.5.1.2</ecNumber>
    </alternativeName>
</protein>
<evidence type="ECO:0000256" key="1">
    <source>
        <dbReference type="ARBA" id="ARBA00022962"/>
    </source>
</evidence>
<evidence type="ECO:0000259" key="3">
    <source>
        <dbReference type="Pfam" id="PF07685"/>
    </source>
</evidence>
<feature type="active site" description="Nucleophile" evidence="2">
    <location>
        <position position="95"/>
    </location>
</feature>
<reference evidence="4 5" key="1">
    <citation type="submission" date="2020-04" db="EMBL/GenBank/DDBJ databases">
        <authorList>
            <person name="Klaysubun C."/>
            <person name="Duangmal K."/>
            <person name="Lipun K."/>
        </authorList>
    </citation>
    <scope>NUCLEOTIDE SEQUENCE [LARGE SCALE GENOMIC DNA]</scope>
    <source>
        <strain evidence="4 5">K10HN5</strain>
    </source>
</reference>
<dbReference type="HAMAP" id="MF_02213">
    <property type="entry name" value="Lipid_II_synth_GatD"/>
    <property type="match status" value="1"/>
</dbReference>
<keyword evidence="5" id="KW-1185">Reference proteome</keyword>
<dbReference type="PROSITE" id="PS51274">
    <property type="entry name" value="GATASE_COBBQ"/>
    <property type="match status" value="1"/>
</dbReference>
<dbReference type="EC" id="3.5.1.2" evidence="2"/>
<keyword evidence="1 2" id="KW-0315">Glutamine amidotransferase</keyword>
<keyword evidence="2" id="KW-0436">Ligase</keyword>
<keyword evidence="2" id="KW-0961">Cell wall biogenesis/degradation</keyword>
<keyword evidence="2" id="KW-0378">Hydrolase</keyword>
<organism evidence="4 5">
    <name type="scientific">Pseudonocardia acidicola</name>
    <dbReference type="NCBI Taxonomy" id="2724939"/>
    <lineage>
        <taxon>Bacteria</taxon>
        <taxon>Bacillati</taxon>
        <taxon>Actinomycetota</taxon>
        <taxon>Actinomycetes</taxon>
        <taxon>Pseudonocardiales</taxon>
        <taxon>Pseudonocardiaceae</taxon>
        <taxon>Pseudonocardia</taxon>
    </lineage>
</organism>
<feature type="domain" description="CobB/CobQ-like glutamine amidotransferase" evidence="3">
    <location>
        <begin position="9"/>
        <end position="201"/>
    </location>
</feature>
<comment type="pathway">
    <text evidence="2">Cell wall biogenesis; peptidoglycan biosynthesis.</text>
</comment>
<dbReference type="PANTHER" id="PTHR21343">
    <property type="entry name" value="DETHIOBIOTIN SYNTHETASE"/>
    <property type="match status" value="1"/>
</dbReference>